<reference evidence="1" key="1">
    <citation type="submission" date="2018-11" db="EMBL/GenBank/DDBJ databases">
        <title>The sequence and de novo assembly of Larimichthys crocea genome using PacBio and Hi-C technologies.</title>
        <authorList>
            <person name="Xu P."/>
            <person name="Chen B."/>
            <person name="Zhou Z."/>
            <person name="Ke Q."/>
            <person name="Wu Y."/>
            <person name="Bai H."/>
            <person name="Pu F."/>
        </authorList>
    </citation>
    <scope>NUCLEOTIDE SEQUENCE</scope>
    <source>
        <tissue evidence="1">Muscle</tissue>
    </source>
</reference>
<name>A0ACD3QJW9_LARCR</name>
<evidence type="ECO:0000313" key="2">
    <source>
        <dbReference type="Proteomes" id="UP000793456"/>
    </source>
</evidence>
<keyword evidence="2" id="KW-1185">Reference proteome</keyword>
<protein>
    <submittedName>
        <fullName evidence="1">Uncharacterized protein</fullName>
    </submittedName>
</protein>
<dbReference type="EMBL" id="CM011691">
    <property type="protein sequence ID" value="TMS07552.1"/>
    <property type="molecule type" value="Genomic_DNA"/>
</dbReference>
<gene>
    <name evidence="1" type="ORF">E3U43_011645</name>
</gene>
<comment type="caution">
    <text evidence="1">The sequence shown here is derived from an EMBL/GenBank/DDBJ whole genome shotgun (WGS) entry which is preliminary data.</text>
</comment>
<accession>A0ACD3QJW9</accession>
<proteinExistence type="predicted"/>
<organism evidence="1 2">
    <name type="scientific">Larimichthys crocea</name>
    <name type="common">Large yellow croaker</name>
    <name type="synonym">Pseudosciaena crocea</name>
    <dbReference type="NCBI Taxonomy" id="215358"/>
    <lineage>
        <taxon>Eukaryota</taxon>
        <taxon>Metazoa</taxon>
        <taxon>Chordata</taxon>
        <taxon>Craniata</taxon>
        <taxon>Vertebrata</taxon>
        <taxon>Euteleostomi</taxon>
        <taxon>Actinopterygii</taxon>
        <taxon>Neopterygii</taxon>
        <taxon>Teleostei</taxon>
        <taxon>Neoteleostei</taxon>
        <taxon>Acanthomorphata</taxon>
        <taxon>Eupercaria</taxon>
        <taxon>Sciaenidae</taxon>
        <taxon>Larimichthys</taxon>
    </lineage>
</organism>
<dbReference type="Proteomes" id="UP000793456">
    <property type="component" value="Chromosome XVIII"/>
</dbReference>
<evidence type="ECO:0000313" key="1">
    <source>
        <dbReference type="EMBL" id="TMS07552.1"/>
    </source>
</evidence>
<sequence length="270" mass="30975">MEEKEATRTCRQCHREVAEANFALHETHCRRFLCVCPDCDEAVPKDQLDQHREEQHTQVRCSKCNKKMERRHLIDHESDECVERLQSCQYCELELPWKELDEHHVACGSRTELCRECGRYVTLRDQPGHGLTCSATDDGSGPPQTTSKPPAHNIKEKIRVTCNRCMASFPAEDIDKHELNCAPVTRSDDVEDKPEEEEGEDEDYLSERGGALWINSTYKSNSMSDRASNGPWDDGGDPDQISTCPYCHLALPLRTLRWHKGKCRIHVILK</sequence>